<evidence type="ECO:0000313" key="2">
    <source>
        <dbReference type="EMBL" id="CAG8800888.1"/>
    </source>
</evidence>
<sequence>ESEGHKGNRMGLIKGGMKRRNEKEAKREHNKGKGLFCNDECS</sequence>
<evidence type="ECO:0000256" key="1">
    <source>
        <dbReference type="SAM" id="MobiDB-lite"/>
    </source>
</evidence>
<feature type="non-terminal residue" evidence="2">
    <location>
        <position position="42"/>
    </location>
</feature>
<dbReference type="AlphaFoldDB" id="A0A9N9JZ53"/>
<dbReference type="Proteomes" id="UP000789396">
    <property type="component" value="Unassembled WGS sequence"/>
</dbReference>
<dbReference type="EMBL" id="CAJVPZ010071712">
    <property type="protein sequence ID" value="CAG8800888.1"/>
    <property type="molecule type" value="Genomic_DNA"/>
</dbReference>
<comment type="caution">
    <text evidence="2">The sequence shown here is derived from an EMBL/GenBank/DDBJ whole genome shotgun (WGS) entry which is preliminary data.</text>
</comment>
<organism evidence="2 3">
    <name type="scientific">Racocetra fulgida</name>
    <dbReference type="NCBI Taxonomy" id="60492"/>
    <lineage>
        <taxon>Eukaryota</taxon>
        <taxon>Fungi</taxon>
        <taxon>Fungi incertae sedis</taxon>
        <taxon>Mucoromycota</taxon>
        <taxon>Glomeromycotina</taxon>
        <taxon>Glomeromycetes</taxon>
        <taxon>Diversisporales</taxon>
        <taxon>Gigasporaceae</taxon>
        <taxon>Racocetra</taxon>
    </lineage>
</organism>
<evidence type="ECO:0000313" key="3">
    <source>
        <dbReference type="Proteomes" id="UP000789396"/>
    </source>
</evidence>
<accession>A0A9N9JZ53</accession>
<feature type="non-terminal residue" evidence="2">
    <location>
        <position position="1"/>
    </location>
</feature>
<feature type="region of interest" description="Disordered" evidence="1">
    <location>
        <begin position="1"/>
        <end position="42"/>
    </location>
</feature>
<proteinExistence type="predicted"/>
<gene>
    <name evidence="2" type="ORF">RFULGI_LOCUS17705</name>
</gene>
<protein>
    <submittedName>
        <fullName evidence="2">13935_t:CDS:1</fullName>
    </submittedName>
</protein>
<keyword evidence="3" id="KW-1185">Reference proteome</keyword>
<reference evidence="2" key="1">
    <citation type="submission" date="2021-06" db="EMBL/GenBank/DDBJ databases">
        <authorList>
            <person name="Kallberg Y."/>
            <person name="Tangrot J."/>
            <person name="Rosling A."/>
        </authorList>
    </citation>
    <scope>NUCLEOTIDE SEQUENCE</scope>
    <source>
        <strain evidence="2">IN212</strain>
    </source>
</reference>
<name>A0A9N9JZ53_9GLOM</name>